<sequence length="70" mass="8276">MPALRYFSLLSAMSRYQLNKAFVPENWIFNRGMYKKDSRQVAEANLSTIRSKSPFVHKNIVLSPEERRQQ</sequence>
<comment type="caution">
    <text evidence="1">The sequence shown here is derived from an EMBL/GenBank/DDBJ whole genome shotgun (WGS) entry which is preliminary data.</text>
</comment>
<evidence type="ECO:0000313" key="1">
    <source>
        <dbReference type="EMBL" id="TGO12689.1"/>
    </source>
</evidence>
<keyword evidence="2" id="KW-1185">Reference proteome</keyword>
<evidence type="ECO:0000313" key="2">
    <source>
        <dbReference type="Proteomes" id="UP000297777"/>
    </source>
</evidence>
<dbReference type="Proteomes" id="UP000297777">
    <property type="component" value="Unassembled WGS sequence"/>
</dbReference>
<dbReference type="EMBL" id="PQXH01000084">
    <property type="protein sequence ID" value="TGO12689.1"/>
    <property type="molecule type" value="Genomic_DNA"/>
</dbReference>
<proteinExistence type="predicted"/>
<gene>
    <name evidence="1" type="ORF">BTUL_0084g00480</name>
</gene>
<dbReference type="AlphaFoldDB" id="A0A4Z1ENB6"/>
<protein>
    <submittedName>
        <fullName evidence="1">Uncharacterized protein</fullName>
    </submittedName>
</protein>
<accession>A0A4Z1ENB6</accession>
<organism evidence="1 2">
    <name type="scientific">Botrytis tulipae</name>
    <dbReference type="NCBI Taxonomy" id="87230"/>
    <lineage>
        <taxon>Eukaryota</taxon>
        <taxon>Fungi</taxon>
        <taxon>Dikarya</taxon>
        <taxon>Ascomycota</taxon>
        <taxon>Pezizomycotina</taxon>
        <taxon>Leotiomycetes</taxon>
        <taxon>Helotiales</taxon>
        <taxon>Sclerotiniaceae</taxon>
        <taxon>Botrytis</taxon>
    </lineage>
</organism>
<reference evidence="1 2" key="1">
    <citation type="submission" date="2017-12" db="EMBL/GenBank/DDBJ databases">
        <title>Comparative genomics of Botrytis spp.</title>
        <authorList>
            <person name="Valero-Jimenez C.A."/>
            <person name="Tapia P."/>
            <person name="Veloso J."/>
            <person name="Silva-Moreno E."/>
            <person name="Staats M."/>
            <person name="Valdes J.H."/>
            <person name="Van Kan J.A.L."/>
        </authorList>
    </citation>
    <scope>NUCLEOTIDE SEQUENCE [LARGE SCALE GENOMIC DNA]</scope>
    <source>
        <strain evidence="1 2">Bt9001</strain>
    </source>
</reference>
<name>A0A4Z1ENB6_9HELO</name>